<dbReference type="AlphaFoldDB" id="A0A4Y2AU35"/>
<evidence type="ECO:0000313" key="3">
    <source>
        <dbReference type="Proteomes" id="UP000499080"/>
    </source>
</evidence>
<sequence length="135" mass="14888">MSLQQYHKSIFPLTPQQPRRGANTVDDMSRRSRTGTRARTLSTNFKLLIWPLRSLANAVCADLVPSDCKDRPGRFPAYHSCAGGIFQVEFALALWIENISNAKCSPEAAEGRALPSFASKSATSLPKTPTWEGIH</sequence>
<protein>
    <submittedName>
        <fullName evidence="2">Uncharacterized protein</fullName>
    </submittedName>
</protein>
<organism evidence="2 3">
    <name type="scientific">Araneus ventricosus</name>
    <name type="common">Orbweaver spider</name>
    <name type="synonym">Epeira ventricosa</name>
    <dbReference type="NCBI Taxonomy" id="182803"/>
    <lineage>
        <taxon>Eukaryota</taxon>
        <taxon>Metazoa</taxon>
        <taxon>Ecdysozoa</taxon>
        <taxon>Arthropoda</taxon>
        <taxon>Chelicerata</taxon>
        <taxon>Arachnida</taxon>
        <taxon>Araneae</taxon>
        <taxon>Araneomorphae</taxon>
        <taxon>Entelegynae</taxon>
        <taxon>Araneoidea</taxon>
        <taxon>Araneidae</taxon>
        <taxon>Araneus</taxon>
    </lineage>
</organism>
<gene>
    <name evidence="2" type="ORF">AVEN_106311_1</name>
</gene>
<proteinExistence type="predicted"/>
<dbReference type="OrthoDB" id="6464593at2759"/>
<dbReference type="Proteomes" id="UP000499080">
    <property type="component" value="Unassembled WGS sequence"/>
</dbReference>
<evidence type="ECO:0000256" key="1">
    <source>
        <dbReference type="SAM" id="MobiDB-lite"/>
    </source>
</evidence>
<accession>A0A4Y2AU35</accession>
<comment type="caution">
    <text evidence="2">The sequence shown here is derived from an EMBL/GenBank/DDBJ whole genome shotgun (WGS) entry which is preliminary data.</text>
</comment>
<reference evidence="2 3" key="1">
    <citation type="journal article" date="2019" name="Sci. Rep.">
        <title>Orb-weaving spider Araneus ventricosus genome elucidates the spidroin gene catalogue.</title>
        <authorList>
            <person name="Kono N."/>
            <person name="Nakamura H."/>
            <person name="Ohtoshi R."/>
            <person name="Moran D.A.P."/>
            <person name="Shinohara A."/>
            <person name="Yoshida Y."/>
            <person name="Fujiwara M."/>
            <person name="Mori M."/>
            <person name="Tomita M."/>
            <person name="Arakawa K."/>
        </authorList>
    </citation>
    <scope>NUCLEOTIDE SEQUENCE [LARGE SCALE GENOMIC DNA]</scope>
</reference>
<name>A0A4Y2AU35_ARAVE</name>
<keyword evidence="3" id="KW-1185">Reference proteome</keyword>
<feature type="region of interest" description="Disordered" evidence="1">
    <location>
        <begin position="13"/>
        <end position="36"/>
    </location>
</feature>
<dbReference type="EMBL" id="BGPR01000030">
    <property type="protein sequence ID" value="GBL82769.1"/>
    <property type="molecule type" value="Genomic_DNA"/>
</dbReference>
<evidence type="ECO:0000313" key="2">
    <source>
        <dbReference type="EMBL" id="GBL82769.1"/>
    </source>
</evidence>